<protein>
    <recommendedName>
        <fullName evidence="3">SCP domain-containing protein</fullName>
    </recommendedName>
</protein>
<organism evidence="1 2">
    <name type="scientific">Varibaculum cambriense</name>
    <dbReference type="NCBI Taxonomy" id="184870"/>
    <lineage>
        <taxon>Bacteria</taxon>
        <taxon>Bacillati</taxon>
        <taxon>Actinomycetota</taxon>
        <taxon>Actinomycetes</taxon>
        <taxon>Actinomycetales</taxon>
        <taxon>Actinomycetaceae</taxon>
        <taxon>Varibaculum</taxon>
    </lineage>
</organism>
<reference evidence="1 2" key="1">
    <citation type="submission" date="2016-01" db="EMBL/GenBank/DDBJ databases">
        <authorList>
            <person name="Mitreva M."/>
            <person name="Pepin K.H."/>
            <person name="Mihindukulasuriya K.A."/>
            <person name="Fulton R."/>
            <person name="Fronick C."/>
            <person name="O'Laughlin M."/>
            <person name="Miner T."/>
            <person name="Herter B."/>
            <person name="Rosa B.A."/>
            <person name="Cordes M."/>
            <person name="Tomlinson C."/>
            <person name="Wollam A."/>
            <person name="Palsikar V.B."/>
            <person name="Mardis E.R."/>
            <person name="Wilson R.K."/>
        </authorList>
    </citation>
    <scope>NUCLEOTIDE SEQUENCE [LARGE SCALE GENOMIC DNA]</scope>
    <source>
        <strain evidence="1 2">DNF00696</strain>
    </source>
</reference>
<dbReference type="EMBL" id="LSDN01000013">
    <property type="protein sequence ID" value="KXB80915.1"/>
    <property type="molecule type" value="Genomic_DNA"/>
</dbReference>
<evidence type="ECO:0000313" key="2">
    <source>
        <dbReference type="Proteomes" id="UP000070572"/>
    </source>
</evidence>
<name>A0AB34WZJ8_9ACTO</name>
<dbReference type="Gene3D" id="3.40.33.10">
    <property type="entry name" value="CAP"/>
    <property type="match status" value="1"/>
</dbReference>
<dbReference type="Proteomes" id="UP000070572">
    <property type="component" value="Unassembled WGS sequence"/>
</dbReference>
<evidence type="ECO:0000313" key="1">
    <source>
        <dbReference type="EMBL" id="KXB80915.1"/>
    </source>
</evidence>
<comment type="caution">
    <text evidence="1">The sequence shown here is derived from an EMBL/GenBank/DDBJ whole genome shotgun (WGS) entry which is preliminary data.</text>
</comment>
<dbReference type="AlphaFoldDB" id="A0AB34WZJ8"/>
<gene>
    <name evidence="1" type="ORF">HMPREF1862_00635</name>
</gene>
<evidence type="ECO:0008006" key="3">
    <source>
        <dbReference type="Google" id="ProtNLM"/>
    </source>
</evidence>
<dbReference type="InterPro" id="IPR035940">
    <property type="entry name" value="CAP_sf"/>
</dbReference>
<proteinExistence type="predicted"/>
<sequence length="610" mass="66186">MKFTGIKGFGFHQKKTQGTGTTMKTWKEHAKTLAVGVLVAGVVAAGVNLADAATFFTSTSSAGSSAVTANAINTDNREEVRTRYLSDIADTDYPESPNNGADHKNCRAGVVNPTTANSVARALNYFRGLNGAEAVKMDTTSPLQDYTQQAALNMAANGRLSHTIEKGSKCFSFKAQQGAAISNLSDSAGQTPAEQILWYFIDPSSLGASTMTKVGANDRLGHRIALMDPTLSTTSYGNVNGYNAIAVTGDQLVSTPDFNNKQITNEAAYKPEVMTWPSAGYFPYQLLTTNRDDRDDVERWSISFRGDSKSQRPDLSGAKVRVTGPTGAEVPTTILNNKLNGKGPGTWNYYSTLLIKMPKITDLPVGTDGSRDYTVSVSGIKGAARSSYTYTVKLFDPMISSSQMAPQIKVNAAPRVAQGGYAEPAKLTVQGSTGMKYQWQRSKDAGKTWEDVKDKFRIPADHSFYGTANDLDYAPGARTEDKWGLLRSAPIASRAEAESLRFRLKVTNPVGTSISEPMKLEYYGFDQDKVVRQGDKLIAKVTLQGNSDSVERFSDVIWKDQNGKQVGTGDTLTLTPDMKGKQIRPTVQFWLTSFMSASLYELKLPAYSVG</sequence>
<accession>A0AB34WZJ8</accession>